<evidence type="ECO:0000256" key="3">
    <source>
        <dbReference type="PROSITE-ProRule" id="PRU00023"/>
    </source>
</evidence>
<feature type="region of interest" description="Disordered" evidence="4">
    <location>
        <begin position="58"/>
        <end position="109"/>
    </location>
</feature>
<evidence type="ECO:0000256" key="4">
    <source>
        <dbReference type="SAM" id="MobiDB-lite"/>
    </source>
</evidence>
<dbReference type="AlphaFoldDB" id="A0A146L4K0"/>
<dbReference type="InterPro" id="IPR036770">
    <property type="entry name" value="Ankyrin_rpt-contain_sf"/>
</dbReference>
<organism evidence="5">
    <name type="scientific">Lygus hesperus</name>
    <name type="common">Western plant bug</name>
    <dbReference type="NCBI Taxonomy" id="30085"/>
    <lineage>
        <taxon>Eukaryota</taxon>
        <taxon>Metazoa</taxon>
        <taxon>Ecdysozoa</taxon>
        <taxon>Arthropoda</taxon>
        <taxon>Hexapoda</taxon>
        <taxon>Insecta</taxon>
        <taxon>Pterygota</taxon>
        <taxon>Neoptera</taxon>
        <taxon>Paraneoptera</taxon>
        <taxon>Hemiptera</taxon>
        <taxon>Heteroptera</taxon>
        <taxon>Panheteroptera</taxon>
        <taxon>Cimicomorpha</taxon>
        <taxon>Miridae</taxon>
        <taxon>Mirini</taxon>
        <taxon>Lygus</taxon>
    </lineage>
</organism>
<keyword evidence="2 3" id="KW-0040">ANK repeat</keyword>
<protein>
    <submittedName>
        <fullName evidence="5">Serine/threonine-protein phosphatase 6 regulatory ankyrin repeat subunit C</fullName>
    </submittedName>
</protein>
<evidence type="ECO:0000313" key="5">
    <source>
        <dbReference type="EMBL" id="JAQ03424.1"/>
    </source>
</evidence>
<dbReference type="PANTHER" id="PTHR24126:SF14">
    <property type="entry name" value="ANK_REP_REGION DOMAIN-CONTAINING PROTEIN"/>
    <property type="match status" value="1"/>
</dbReference>
<feature type="repeat" description="ANK" evidence="3">
    <location>
        <begin position="557"/>
        <end position="591"/>
    </location>
</feature>
<evidence type="ECO:0000256" key="1">
    <source>
        <dbReference type="ARBA" id="ARBA00022737"/>
    </source>
</evidence>
<dbReference type="InterPro" id="IPR002110">
    <property type="entry name" value="Ankyrin_rpt"/>
</dbReference>
<evidence type="ECO:0000256" key="2">
    <source>
        <dbReference type="ARBA" id="ARBA00023043"/>
    </source>
</evidence>
<feature type="compositionally biased region" description="Basic and acidic residues" evidence="4">
    <location>
        <begin position="76"/>
        <end position="85"/>
    </location>
</feature>
<feature type="region of interest" description="Disordered" evidence="4">
    <location>
        <begin position="321"/>
        <end position="354"/>
    </location>
</feature>
<dbReference type="PROSITE" id="PS50088">
    <property type="entry name" value="ANK_REPEAT"/>
    <property type="match status" value="1"/>
</dbReference>
<dbReference type="EMBL" id="GDHC01015205">
    <property type="protein sequence ID" value="JAQ03424.1"/>
    <property type="molecule type" value="Transcribed_RNA"/>
</dbReference>
<dbReference type="Gene3D" id="1.25.40.20">
    <property type="entry name" value="Ankyrin repeat-containing domain"/>
    <property type="match status" value="1"/>
</dbReference>
<accession>A0A146L4K0</accession>
<feature type="region of interest" description="Disordered" evidence="4">
    <location>
        <begin position="238"/>
        <end position="273"/>
    </location>
</feature>
<feature type="compositionally biased region" description="Acidic residues" evidence="4">
    <location>
        <begin position="64"/>
        <end position="74"/>
    </location>
</feature>
<dbReference type="SMART" id="SM00248">
    <property type="entry name" value="ANK"/>
    <property type="match status" value="3"/>
</dbReference>
<reference evidence="5" key="1">
    <citation type="journal article" date="2016" name="Gigascience">
        <title>De novo construction of an expanded transcriptome assembly for the western tarnished plant bug, Lygus hesperus.</title>
        <authorList>
            <person name="Tassone E.E."/>
            <person name="Geib S.M."/>
            <person name="Hall B."/>
            <person name="Fabrick J.A."/>
            <person name="Brent C.S."/>
            <person name="Hull J.J."/>
        </authorList>
    </citation>
    <scope>NUCLEOTIDE SEQUENCE</scope>
</reference>
<feature type="compositionally biased region" description="Polar residues" evidence="4">
    <location>
        <begin position="238"/>
        <end position="263"/>
    </location>
</feature>
<dbReference type="Pfam" id="PF00023">
    <property type="entry name" value="Ank"/>
    <property type="match status" value="1"/>
</dbReference>
<keyword evidence="1" id="KW-0677">Repeat</keyword>
<dbReference type="PANTHER" id="PTHR24126">
    <property type="entry name" value="ANKYRIN REPEAT, PH AND SEC7 DOMAIN CONTAINING PROTEIN SECG-RELATED"/>
    <property type="match status" value="1"/>
</dbReference>
<name>A0A146L4K0_LYGHE</name>
<proteinExistence type="predicted"/>
<dbReference type="SUPFAM" id="SSF48403">
    <property type="entry name" value="Ankyrin repeat"/>
    <property type="match status" value="1"/>
</dbReference>
<gene>
    <name evidence="5" type="primary">ANKRD52_0</name>
    <name evidence="5" type="ORF">g.73897</name>
</gene>
<sequence>MIIPKTISAFAAADSLNDSFQYRKQNTMKIKVEPEDGEPRNAVEDYSHRLLPVLEFSNLSLNEKDDESEDENTTTEEAKPNIQEKFDDDEEIDPDKLIGKGPMKQRTNSSRVQIEPYPHVLQQPTTIINERQMTGYHVSEAVIFVGNENEIPLSVTEMAQHQTPSPIFDNLPPEPELNLDTLAELEHDLKTLEFEPDLTEFTPDDVEKLLNISCFGDFDVPNNVFDSKNVASNYSDTAFSDDPNSPDSAYGSVFSNSPQSSYTAPEFSPTYENHVDQGLTNFNDEFLTQQQFYDGRSWSSDQPLPTPIVKTVKMNIPQVVDPKNNKAQGSRKPTKENLPTLKPSGPCKPTNRVTTDKSLRDRLVSKMRPERKVAVWYSTIRESDEKFIEKNEQGQTSLMKDLLLEPRVPGIIEAVYERIGRIKRGQLADFLCHRDMNGHCALYQAATLHSDIPEIAAYIAETYASLGCDVNKPYKSGNTILHYLAQLGDKFDSVLDELLRVTVNGERVFRIDQQNDAGHTPLHVATLHHMTSYAGSTFGIASTLIKHRSSVSIQNSAGATPLHVAATSKACDPEYFRKLLEQRGAENMQDKEGNTPLHLVALSVTLPNVGKLKKVIHHLITSKARMDLMNKEGKRPLDCLHPLCKEVILKEIQPKRQ</sequence>